<sequence>INFKRKERNRRGRTVEEKIEANAQMNHSALIPTSSTHLPLPPLHSTAPTRSQFELLNPHGTGEACAHS</sequence>
<accession>A0A6A4L484</accession>
<comment type="caution">
    <text evidence="1">The sequence shown here is derived from an EMBL/GenBank/DDBJ whole genome shotgun (WGS) entry which is preliminary data.</text>
</comment>
<dbReference type="EMBL" id="QEFC01003117">
    <property type="protein sequence ID" value="KAE9449817.1"/>
    <property type="molecule type" value="Genomic_DNA"/>
</dbReference>
<dbReference type="Proteomes" id="UP000428333">
    <property type="component" value="Linkage Group LG11"/>
</dbReference>
<proteinExistence type="predicted"/>
<dbReference type="AlphaFoldDB" id="A0A6A4L484"/>
<gene>
    <name evidence="1" type="ORF">C3L33_18280</name>
</gene>
<protein>
    <submittedName>
        <fullName evidence="1">Uncharacterized protein</fullName>
    </submittedName>
</protein>
<reference evidence="1 2" key="1">
    <citation type="journal article" date="2019" name="Genome Biol. Evol.">
        <title>The Rhododendron genome and chromosomal organization provide insight into shared whole-genome duplications across the heath family (Ericaceae).</title>
        <authorList>
            <person name="Soza V.L."/>
            <person name="Lindsley D."/>
            <person name="Waalkes A."/>
            <person name="Ramage E."/>
            <person name="Patwardhan R.P."/>
            <person name="Burton J.N."/>
            <person name="Adey A."/>
            <person name="Kumar A."/>
            <person name="Qiu R."/>
            <person name="Shendure J."/>
            <person name="Hall B."/>
        </authorList>
    </citation>
    <scope>NUCLEOTIDE SEQUENCE [LARGE SCALE GENOMIC DNA]</scope>
    <source>
        <strain evidence="1">RSF 1966-606</strain>
    </source>
</reference>
<evidence type="ECO:0000313" key="1">
    <source>
        <dbReference type="EMBL" id="KAE9449817.1"/>
    </source>
</evidence>
<organism evidence="1 2">
    <name type="scientific">Rhododendron williamsianum</name>
    <dbReference type="NCBI Taxonomy" id="262921"/>
    <lineage>
        <taxon>Eukaryota</taxon>
        <taxon>Viridiplantae</taxon>
        <taxon>Streptophyta</taxon>
        <taxon>Embryophyta</taxon>
        <taxon>Tracheophyta</taxon>
        <taxon>Spermatophyta</taxon>
        <taxon>Magnoliopsida</taxon>
        <taxon>eudicotyledons</taxon>
        <taxon>Gunneridae</taxon>
        <taxon>Pentapetalae</taxon>
        <taxon>asterids</taxon>
        <taxon>Ericales</taxon>
        <taxon>Ericaceae</taxon>
        <taxon>Ericoideae</taxon>
        <taxon>Rhodoreae</taxon>
        <taxon>Rhododendron</taxon>
    </lineage>
</organism>
<name>A0A6A4L484_9ERIC</name>
<keyword evidence="2" id="KW-1185">Reference proteome</keyword>
<feature type="non-terminal residue" evidence="1">
    <location>
        <position position="1"/>
    </location>
</feature>
<evidence type="ECO:0000313" key="2">
    <source>
        <dbReference type="Proteomes" id="UP000428333"/>
    </source>
</evidence>